<evidence type="ECO:0000256" key="1">
    <source>
        <dbReference type="SAM" id="SignalP"/>
    </source>
</evidence>
<proteinExistence type="predicted"/>
<dbReference type="AlphaFoldDB" id="A0AAU9CL45"/>
<evidence type="ECO:0000313" key="2">
    <source>
        <dbReference type="EMBL" id="BCX82381.1"/>
    </source>
</evidence>
<dbReference type="RefSeq" id="WP_317704784.1">
    <property type="nucleotide sequence ID" value="NZ_AP024714.1"/>
</dbReference>
<protein>
    <recommendedName>
        <fullName evidence="4">Superoxide dismutase copper/zinc binding domain-containing protein</fullName>
    </recommendedName>
</protein>
<dbReference type="KEGG" id="mcau:MIT9_P1967"/>
<organism evidence="2 3">
    <name type="scientific">Methylomarinovum caldicuralii</name>
    <dbReference type="NCBI Taxonomy" id="438856"/>
    <lineage>
        <taxon>Bacteria</taxon>
        <taxon>Pseudomonadati</taxon>
        <taxon>Pseudomonadota</taxon>
        <taxon>Gammaproteobacteria</taxon>
        <taxon>Methylococcales</taxon>
        <taxon>Methylothermaceae</taxon>
        <taxon>Methylomarinovum</taxon>
    </lineage>
</organism>
<dbReference type="Proteomes" id="UP001321825">
    <property type="component" value="Chromosome"/>
</dbReference>
<evidence type="ECO:0000313" key="3">
    <source>
        <dbReference type="Proteomes" id="UP001321825"/>
    </source>
</evidence>
<accession>A0AAU9CL45</accession>
<evidence type="ECO:0008006" key="4">
    <source>
        <dbReference type="Google" id="ProtNLM"/>
    </source>
</evidence>
<dbReference type="EMBL" id="AP024714">
    <property type="protein sequence ID" value="BCX82381.1"/>
    <property type="molecule type" value="Genomic_DNA"/>
</dbReference>
<gene>
    <name evidence="2" type="ORF">MIT9_P1967</name>
</gene>
<feature type="chain" id="PRO_5043975636" description="Superoxide dismutase copper/zinc binding domain-containing protein" evidence="1">
    <location>
        <begin position="23"/>
        <end position="173"/>
    </location>
</feature>
<sequence length="173" mass="18019">MQTIRQISLVLALSATVSAAGALECDDGVPVTVSGTIDTINLSETIQVGHIHLVLTDLGGSEVFADTGGILGQISGTQPDGTVLLNHYVCFNNNDCLTTRKDQATLTPAANPLCADNSVGRFDVVEIVSHTRGKGFFKGIEAAIEANGTVNYCPEDNGNHFVLTGEACVASLD</sequence>
<keyword evidence="1" id="KW-0732">Signal</keyword>
<keyword evidence="3" id="KW-1185">Reference proteome</keyword>
<name>A0AAU9CL45_9GAMM</name>
<feature type="signal peptide" evidence="1">
    <location>
        <begin position="1"/>
        <end position="22"/>
    </location>
</feature>
<reference evidence="3" key="1">
    <citation type="journal article" date="2024" name="Int. J. Syst. Evol. Microbiol.">
        <title>Methylomarinovum tepidoasis sp. nov., a moderately thermophilic methanotroph of the family Methylothermaceae isolated from a deep-sea hydrothermal field.</title>
        <authorList>
            <person name="Hirayama H."/>
            <person name="Takaki Y."/>
            <person name="Abe M."/>
            <person name="Miyazaki M."/>
            <person name="Uematsu K."/>
            <person name="Matsui Y."/>
            <person name="Takai K."/>
        </authorList>
    </citation>
    <scope>NUCLEOTIDE SEQUENCE [LARGE SCALE GENOMIC DNA]</scope>
    <source>
        <strain evidence="3">IT-9</strain>
    </source>
</reference>